<dbReference type="EMBL" id="CP142733">
    <property type="protein sequence ID" value="WUR04443.1"/>
    <property type="molecule type" value="Genomic_DNA"/>
</dbReference>
<evidence type="ECO:0000313" key="1">
    <source>
        <dbReference type="EMBL" id="WUR04443.1"/>
    </source>
</evidence>
<dbReference type="GeneID" id="90542271"/>
<reference evidence="1" key="1">
    <citation type="journal article" date="2024" name="BMC Genomics">
        <title>Functional annotation of a divergent genome using sequence and structure-based similarity.</title>
        <authorList>
            <person name="Svedberg D."/>
            <person name="Winiger R.R."/>
            <person name="Berg A."/>
            <person name="Sharma H."/>
            <person name="Tellgren-Roth C."/>
            <person name="Debrunner-Vossbrinck B.A."/>
            <person name="Vossbrinck C.R."/>
            <person name="Barandun J."/>
        </authorList>
    </citation>
    <scope>NUCLEOTIDE SEQUENCE</scope>
    <source>
        <strain evidence="1">Illinois isolate</strain>
    </source>
</reference>
<dbReference type="SUPFAM" id="SSF56784">
    <property type="entry name" value="HAD-like"/>
    <property type="match status" value="1"/>
</dbReference>
<accession>A0AAX4JEN0</accession>
<dbReference type="InterPro" id="IPR036412">
    <property type="entry name" value="HAD-like_sf"/>
</dbReference>
<dbReference type="Proteomes" id="UP001334084">
    <property type="component" value="Chromosome 8"/>
</dbReference>
<name>A0AAX4JEN0_9MICR</name>
<dbReference type="InterPro" id="IPR023214">
    <property type="entry name" value="HAD_sf"/>
</dbReference>
<dbReference type="AlphaFoldDB" id="A0AAX4JEN0"/>
<keyword evidence="2" id="KW-1185">Reference proteome</keyword>
<organism evidence="1 2">
    <name type="scientific">Vairimorpha necatrix</name>
    <dbReference type="NCBI Taxonomy" id="6039"/>
    <lineage>
        <taxon>Eukaryota</taxon>
        <taxon>Fungi</taxon>
        <taxon>Fungi incertae sedis</taxon>
        <taxon>Microsporidia</taxon>
        <taxon>Nosematidae</taxon>
        <taxon>Vairimorpha</taxon>
    </lineage>
</organism>
<evidence type="ECO:0000313" key="2">
    <source>
        <dbReference type="Proteomes" id="UP001334084"/>
    </source>
</evidence>
<dbReference type="KEGG" id="vnx:VNE69_08195"/>
<sequence>MEGFLLVFDINDTLISKIKKTDKYVLDSLTDNQKNNTYSCNNHILLKRPLTDLLVKFLEIHNINYVFWSTSMKHNIKKMIPYLEEIGYNFHLGYFGQEECEEGIITEKIKAKNNIKNLEVVSKHFNVKLEQCVLIDNDIEKHVDGQNFIHVKEINLGHDEEIINICKKLDKFIDCQTKCFVKSLAVE</sequence>
<dbReference type="Gene3D" id="3.40.50.1000">
    <property type="entry name" value="HAD superfamily/HAD-like"/>
    <property type="match status" value="1"/>
</dbReference>
<protein>
    <submittedName>
        <fullName evidence="1">FCP1 -like proteiny domain-containing protein</fullName>
    </submittedName>
</protein>
<dbReference type="RefSeq" id="XP_065330588.1">
    <property type="nucleotide sequence ID" value="XM_065474516.1"/>
</dbReference>
<gene>
    <name evidence="1" type="ORF">VNE69_08195</name>
</gene>
<proteinExistence type="predicted"/>